<feature type="transmembrane region" description="Helical" evidence="7">
    <location>
        <begin position="116"/>
        <end position="139"/>
    </location>
</feature>
<sequence>MLATIGLAVGLGRTPPPAPGEAGEPSRTGEELGYELTGPPSGVGGLLVDARPDLVLGAVVAVLLVTYLAGVRRLRAGGGTWPLRRSSAWLAGCAVVLVATSSGLGRYGAAMLSVGVAAQVLLTLVAPMLLVLGAPLALVRRVLPDGQVSRLLAHPVLAALGRPVPAVAVFATAMAVLYGFGLIEPLLVSQPGRLTLDVLLLLAGVVLVGALTSGDPARARAVAVLVVAQAGVGIGLLLRSEPIAGTFYRGLGLPWVPDLLDQQRLAGVVWLVGQVALIPILVVGVARARGSAVSGAKP</sequence>
<keyword evidence="5 7" id="KW-0472">Membrane</keyword>
<evidence type="ECO:0000256" key="2">
    <source>
        <dbReference type="ARBA" id="ARBA00022475"/>
    </source>
</evidence>
<reference evidence="8 9" key="1">
    <citation type="submission" date="2020-05" db="EMBL/GenBank/DDBJ databases">
        <authorList>
            <person name="Mo P."/>
        </authorList>
    </citation>
    <scope>NUCLEOTIDE SEQUENCE [LARGE SCALE GENOMIC DNA]</scope>
    <source>
        <strain evidence="8 9">Gen01</strain>
    </source>
</reference>
<feature type="transmembrane region" description="Helical" evidence="7">
    <location>
        <begin position="54"/>
        <end position="74"/>
    </location>
</feature>
<keyword evidence="3 7" id="KW-0812">Transmembrane</keyword>
<feature type="transmembrane region" description="Helical" evidence="7">
    <location>
        <begin position="86"/>
        <end position="104"/>
    </location>
</feature>
<evidence type="ECO:0000256" key="7">
    <source>
        <dbReference type="SAM" id="Phobius"/>
    </source>
</evidence>
<evidence type="ECO:0000256" key="5">
    <source>
        <dbReference type="ARBA" id="ARBA00023136"/>
    </source>
</evidence>
<dbReference type="EMBL" id="CP053564">
    <property type="protein sequence ID" value="QJY47829.1"/>
    <property type="molecule type" value="Genomic_DNA"/>
</dbReference>
<dbReference type="InterPro" id="IPR019108">
    <property type="entry name" value="Caa3_assmbl_CtaG-rel"/>
</dbReference>
<feature type="region of interest" description="Disordered" evidence="6">
    <location>
        <begin position="1"/>
        <end position="33"/>
    </location>
</feature>
<keyword evidence="4 7" id="KW-1133">Transmembrane helix</keyword>
<feature type="transmembrane region" description="Helical" evidence="7">
    <location>
        <begin position="160"/>
        <end position="182"/>
    </location>
</feature>
<evidence type="ECO:0000313" key="9">
    <source>
        <dbReference type="Proteomes" id="UP000505377"/>
    </source>
</evidence>
<organism evidence="8 9">
    <name type="scientific">Pseudonocardia broussonetiae</name>
    <dbReference type="NCBI Taxonomy" id="2736640"/>
    <lineage>
        <taxon>Bacteria</taxon>
        <taxon>Bacillati</taxon>
        <taxon>Actinomycetota</taxon>
        <taxon>Actinomycetes</taxon>
        <taxon>Pseudonocardiales</taxon>
        <taxon>Pseudonocardiaceae</taxon>
        <taxon>Pseudonocardia</taxon>
    </lineage>
</organism>
<name>A0A6M6JN16_9PSEU</name>
<dbReference type="Pfam" id="PF09678">
    <property type="entry name" value="Caa3_CtaG"/>
    <property type="match status" value="1"/>
</dbReference>
<feature type="transmembrane region" description="Helical" evidence="7">
    <location>
        <begin position="219"/>
        <end position="238"/>
    </location>
</feature>
<gene>
    <name evidence="8" type="ORF">HOP40_20095</name>
</gene>
<evidence type="ECO:0000256" key="6">
    <source>
        <dbReference type="SAM" id="MobiDB-lite"/>
    </source>
</evidence>
<dbReference type="AlphaFoldDB" id="A0A6M6JN16"/>
<dbReference type="RefSeq" id="WP_172160873.1">
    <property type="nucleotide sequence ID" value="NZ_CP053564.1"/>
</dbReference>
<evidence type="ECO:0000313" key="8">
    <source>
        <dbReference type="EMBL" id="QJY47829.1"/>
    </source>
</evidence>
<comment type="subcellular location">
    <subcellularLocation>
        <location evidence="1">Cell membrane</location>
        <topology evidence="1">Multi-pass membrane protein</topology>
    </subcellularLocation>
</comment>
<dbReference type="KEGG" id="pbro:HOP40_20095"/>
<accession>A0A6M6JN16</accession>
<keyword evidence="9" id="KW-1185">Reference proteome</keyword>
<dbReference type="Proteomes" id="UP000505377">
    <property type="component" value="Chromosome"/>
</dbReference>
<evidence type="ECO:0000256" key="3">
    <source>
        <dbReference type="ARBA" id="ARBA00022692"/>
    </source>
</evidence>
<protein>
    <submittedName>
        <fullName evidence="8">Cytochrome c oxidase assembly protein</fullName>
    </submittedName>
</protein>
<feature type="transmembrane region" description="Helical" evidence="7">
    <location>
        <begin position="194"/>
        <end position="212"/>
    </location>
</feature>
<evidence type="ECO:0000256" key="1">
    <source>
        <dbReference type="ARBA" id="ARBA00004651"/>
    </source>
</evidence>
<evidence type="ECO:0000256" key="4">
    <source>
        <dbReference type="ARBA" id="ARBA00022989"/>
    </source>
</evidence>
<feature type="transmembrane region" description="Helical" evidence="7">
    <location>
        <begin position="265"/>
        <end position="286"/>
    </location>
</feature>
<keyword evidence="2" id="KW-1003">Cell membrane</keyword>
<proteinExistence type="predicted"/>
<dbReference type="GO" id="GO:0005886">
    <property type="term" value="C:plasma membrane"/>
    <property type="evidence" value="ECO:0007669"/>
    <property type="project" value="UniProtKB-SubCell"/>
</dbReference>